<dbReference type="Proteomes" id="UP000470213">
    <property type="component" value="Unassembled WGS sequence"/>
</dbReference>
<sequence length="110" mass="12384">MQQLTATLLLTHSVVSENAIQFVLPLPSTPLKTQQWVDAFCQQFNFTQAEADWGADRFQVALATSTPITDTGAELHCLLCVEWLCEAIWLEPIGTNQDPHRLFAYLHAQK</sequence>
<evidence type="ECO:0008006" key="3">
    <source>
        <dbReference type="Google" id="ProtNLM"/>
    </source>
</evidence>
<evidence type="ECO:0000313" key="2">
    <source>
        <dbReference type="Proteomes" id="UP000470213"/>
    </source>
</evidence>
<accession>A0A7X5RK95</accession>
<gene>
    <name evidence="1" type="ORF">GTH32_04235</name>
</gene>
<keyword evidence="2" id="KW-1185">Reference proteome</keyword>
<dbReference type="AlphaFoldDB" id="A0A7X5RK95"/>
<dbReference type="RefSeq" id="WP_163083998.1">
    <property type="nucleotide sequence ID" value="NZ_JAAAWN010000004.1"/>
</dbReference>
<protein>
    <recommendedName>
        <fullName evidence="3">DUF3630 family protein</fullName>
    </recommendedName>
</protein>
<reference evidence="1 2" key="1">
    <citation type="submission" date="2020-01" db="EMBL/GenBank/DDBJ databases">
        <authorList>
            <person name="Chen J."/>
            <person name="Zhu S."/>
            <person name="Yang J."/>
        </authorList>
    </citation>
    <scope>NUCLEOTIDE SEQUENCE [LARGE SCALE GENOMIC DNA]</scope>
    <source>
        <strain evidence="1 2">345S023</strain>
    </source>
</reference>
<comment type="caution">
    <text evidence="1">The sequence shown here is derived from an EMBL/GenBank/DDBJ whole genome shotgun (WGS) entry which is preliminary data.</text>
</comment>
<name>A0A7X5RK95_9ALTE</name>
<evidence type="ECO:0000313" key="1">
    <source>
        <dbReference type="EMBL" id="NDV90404.1"/>
    </source>
</evidence>
<dbReference type="EMBL" id="JAAAWN010000004">
    <property type="protein sequence ID" value="NDV90404.1"/>
    <property type="molecule type" value="Genomic_DNA"/>
</dbReference>
<organism evidence="1 2">
    <name type="scientific">Alteromonas profundi</name>
    <dbReference type="NCBI Taxonomy" id="2696062"/>
    <lineage>
        <taxon>Bacteria</taxon>
        <taxon>Pseudomonadati</taxon>
        <taxon>Pseudomonadota</taxon>
        <taxon>Gammaproteobacteria</taxon>
        <taxon>Alteromonadales</taxon>
        <taxon>Alteromonadaceae</taxon>
        <taxon>Alteromonas/Salinimonas group</taxon>
        <taxon>Alteromonas</taxon>
    </lineage>
</organism>
<proteinExistence type="predicted"/>